<organism evidence="2 3">
    <name type="scientific">Clathrospora elynae</name>
    <dbReference type="NCBI Taxonomy" id="706981"/>
    <lineage>
        <taxon>Eukaryota</taxon>
        <taxon>Fungi</taxon>
        <taxon>Dikarya</taxon>
        <taxon>Ascomycota</taxon>
        <taxon>Pezizomycotina</taxon>
        <taxon>Dothideomycetes</taxon>
        <taxon>Pleosporomycetidae</taxon>
        <taxon>Pleosporales</taxon>
        <taxon>Diademaceae</taxon>
        <taxon>Clathrospora</taxon>
    </lineage>
</organism>
<gene>
    <name evidence="2" type="ORF">EJ02DRAFT_450645</name>
</gene>
<evidence type="ECO:0000256" key="1">
    <source>
        <dbReference type="SAM" id="MobiDB-lite"/>
    </source>
</evidence>
<feature type="region of interest" description="Disordered" evidence="1">
    <location>
        <begin position="1"/>
        <end position="52"/>
    </location>
</feature>
<dbReference type="Proteomes" id="UP000800038">
    <property type="component" value="Unassembled WGS sequence"/>
</dbReference>
<protein>
    <submittedName>
        <fullName evidence="2">Uncharacterized protein</fullName>
    </submittedName>
</protein>
<accession>A0A6A5TBB4</accession>
<feature type="compositionally biased region" description="Polar residues" evidence="1">
    <location>
        <begin position="1"/>
        <end position="11"/>
    </location>
</feature>
<dbReference type="AlphaFoldDB" id="A0A6A5TBB4"/>
<feature type="compositionally biased region" description="Basic residues" evidence="1">
    <location>
        <begin position="15"/>
        <end position="30"/>
    </location>
</feature>
<evidence type="ECO:0000313" key="3">
    <source>
        <dbReference type="Proteomes" id="UP000800038"/>
    </source>
</evidence>
<name>A0A6A5TBB4_9PLEO</name>
<dbReference type="EMBL" id="ML976004">
    <property type="protein sequence ID" value="KAF1946197.1"/>
    <property type="molecule type" value="Genomic_DNA"/>
</dbReference>
<proteinExistence type="predicted"/>
<keyword evidence="3" id="KW-1185">Reference proteome</keyword>
<reference evidence="2" key="1">
    <citation type="journal article" date="2020" name="Stud. Mycol.">
        <title>101 Dothideomycetes genomes: a test case for predicting lifestyles and emergence of pathogens.</title>
        <authorList>
            <person name="Haridas S."/>
            <person name="Albert R."/>
            <person name="Binder M."/>
            <person name="Bloem J."/>
            <person name="Labutti K."/>
            <person name="Salamov A."/>
            <person name="Andreopoulos B."/>
            <person name="Baker S."/>
            <person name="Barry K."/>
            <person name="Bills G."/>
            <person name="Bluhm B."/>
            <person name="Cannon C."/>
            <person name="Castanera R."/>
            <person name="Culley D."/>
            <person name="Daum C."/>
            <person name="Ezra D."/>
            <person name="Gonzalez J."/>
            <person name="Henrissat B."/>
            <person name="Kuo A."/>
            <person name="Liang C."/>
            <person name="Lipzen A."/>
            <person name="Lutzoni F."/>
            <person name="Magnuson J."/>
            <person name="Mondo S."/>
            <person name="Nolan M."/>
            <person name="Ohm R."/>
            <person name="Pangilinan J."/>
            <person name="Park H.-J."/>
            <person name="Ramirez L."/>
            <person name="Alfaro M."/>
            <person name="Sun H."/>
            <person name="Tritt A."/>
            <person name="Yoshinaga Y."/>
            <person name="Zwiers L.-H."/>
            <person name="Turgeon B."/>
            <person name="Goodwin S."/>
            <person name="Spatafora J."/>
            <person name="Crous P."/>
            <person name="Grigoriev I."/>
        </authorList>
    </citation>
    <scope>NUCLEOTIDE SEQUENCE</scope>
    <source>
        <strain evidence="2">CBS 161.51</strain>
    </source>
</reference>
<evidence type="ECO:0000313" key="2">
    <source>
        <dbReference type="EMBL" id="KAF1946197.1"/>
    </source>
</evidence>
<sequence length="52" mass="6095">MTPRQTLGQTDSKIKVRKCRKSRQHNRHAAHIPQPHKTIHIPKQPDTELRHG</sequence>
<feature type="compositionally biased region" description="Basic and acidic residues" evidence="1">
    <location>
        <begin position="43"/>
        <end position="52"/>
    </location>
</feature>